<dbReference type="InterPro" id="IPR003593">
    <property type="entry name" value="AAA+_ATPase"/>
</dbReference>
<dbReference type="Gene3D" id="3.40.50.300">
    <property type="entry name" value="P-loop containing nucleotide triphosphate hydrolases"/>
    <property type="match status" value="1"/>
</dbReference>
<dbReference type="RefSeq" id="WP_015652395.1">
    <property type="nucleotide sequence ID" value="NC_020506.1"/>
</dbReference>
<reference evidence="8 9" key="1">
    <citation type="submission" date="2013-02" db="EMBL/GenBank/DDBJ databases">
        <title>The complete genome sequence of Corynebacterium callunae DSM 20147.</title>
        <authorList>
            <person name="Ruckert C."/>
            <person name="Albersmeier A."/>
            <person name="Kalinowski J."/>
        </authorList>
    </citation>
    <scope>NUCLEOTIDE SEQUENCE [LARGE SCALE GENOMIC DNA]</scope>
    <source>
        <strain evidence="8 9">DSM 20147</strain>
    </source>
</reference>
<dbReference type="InterPro" id="IPR050763">
    <property type="entry name" value="ABC_transporter_ATP-binding"/>
</dbReference>
<dbReference type="CDD" id="cd03230">
    <property type="entry name" value="ABC_DR_subfamily_A"/>
    <property type="match status" value="1"/>
</dbReference>
<evidence type="ECO:0000256" key="6">
    <source>
        <dbReference type="ARBA" id="ARBA00023251"/>
    </source>
</evidence>
<evidence type="ECO:0000256" key="4">
    <source>
        <dbReference type="ARBA" id="ARBA00022741"/>
    </source>
</evidence>
<feature type="domain" description="ABC transporter" evidence="7">
    <location>
        <begin position="6"/>
        <end position="231"/>
    </location>
</feature>
<organism evidence="8 9">
    <name type="scientific">Corynebacterium callunae DSM 20147</name>
    <dbReference type="NCBI Taxonomy" id="1121353"/>
    <lineage>
        <taxon>Bacteria</taxon>
        <taxon>Bacillati</taxon>
        <taxon>Actinomycetota</taxon>
        <taxon>Actinomycetes</taxon>
        <taxon>Mycobacteriales</taxon>
        <taxon>Corynebacteriaceae</taxon>
        <taxon>Corynebacterium</taxon>
    </lineage>
</organism>
<dbReference type="EMBL" id="CP004354">
    <property type="protein sequence ID" value="AGG67973.1"/>
    <property type="molecule type" value="Genomic_DNA"/>
</dbReference>
<sequence length="294" mass="32553">MSTLAIQVRGLFKKFGHFVALDHLSFDVAQGSIHGFLGPNGSGKSTAIRTLIGVLTPTAGQVEVLGQDPIKNPRVLKQVGYVPGDVSLWENLRGGEVLRAMESLRGIKNDPVREAELIEAFAFDPRKKVREYSTGNRRKASIIAAMAHRPELLILDEPTAGLDPLMEQVFMREIRRARDEGATVFLSSHILSEVEALCDYVTVLKEGRAVVSNEVSYLRQISAHHISASIADIPLLLRRDPKVEFDKGQLRITTTAENVPNILRIIIDAGGQDITSTPASLEEMFFKNFERRES</sequence>
<dbReference type="GO" id="GO:0016887">
    <property type="term" value="F:ATP hydrolysis activity"/>
    <property type="evidence" value="ECO:0007669"/>
    <property type="project" value="InterPro"/>
</dbReference>
<keyword evidence="5" id="KW-0067">ATP-binding</keyword>
<dbReference type="GO" id="GO:0046677">
    <property type="term" value="P:response to antibiotic"/>
    <property type="evidence" value="ECO:0007669"/>
    <property type="project" value="UniProtKB-KW"/>
</dbReference>
<dbReference type="PANTHER" id="PTHR42711">
    <property type="entry name" value="ABC TRANSPORTER ATP-BINDING PROTEIN"/>
    <property type="match status" value="1"/>
</dbReference>
<evidence type="ECO:0000259" key="7">
    <source>
        <dbReference type="PROSITE" id="PS50893"/>
    </source>
</evidence>
<dbReference type="PROSITE" id="PS50893">
    <property type="entry name" value="ABC_TRANSPORTER_2"/>
    <property type="match status" value="1"/>
</dbReference>
<dbReference type="SMART" id="SM00382">
    <property type="entry name" value="AAA"/>
    <property type="match status" value="1"/>
</dbReference>
<keyword evidence="4" id="KW-0547">Nucleotide-binding</keyword>
<comment type="subcellular location">
    <subcellularLocation>
        <location evidence="1">Cell membrane</location>
        <topology evidence="1">Peripheral membrane protein</topology>
    </subcellularLocation>
</comment>
<evidence type="ECO:0000313" key="9">
    <source>
        <dbReference type="Proteomes" id="UP000011760"/>
    </source>
</evidence>
<evidence type="ECO:0000256" key="5">
    <source>
        <dbReference type="ARBA" id="ARBA00022840"/>
    </source>
</evidence>
<dbReference type="OrthoDB" id="9804819at2"/>
<dbReference type="InterPro" id="IPR003439">
    <property type="entry name" value="ABC_transporter-like_ATP-bd"/>
</dbReference>
<proteinExistence type="inferred from homology"/>
<keyword evidence="3" id="KW-0813">Transport</keyword>
<evidence type="ECO:0000313" key="8">
    <source>
        <dbReference type="EMBL" id="AGG67973.1"/>
    </source>
</evidence>
<evidence type="ECO:0000256" key="1">
    <source>
        <dbReference type="ARBA" id="ARBA00004202"/>
    </source>
</evidence>
<protein>
    <recommendedName>
        <fullName evidence="7">ABC transporter domain-containing protein</fullName>
    </recommendedName>
</protein>
<dbReference type="GO" id="GO:0005524">
    <property type="term" value="F:ATP binding"/>
    <property type="evidence" value="ECO:0007669"/>
    <property type="project" value="UniProtKB-KW"/>
</dbReference>
<dbReference type="AlphaFoldDB" id="M1V0U2"/>
<dbReference type="HOGENOM" id="CLU_000604_1_2_11"/>
<dbReference type="KEGG" id="ccn:H924_12760"/>
<accession>M1V0U2</accession>
<keyword evidence="9" id="KW-1185">Reference proteome</keyword>
<dbReference type="Proteomes" id="UP000011760">
    <property type="component" value="Chromosome"/>
</dbReference>
<dbReference type="STRING" id="1121353.H924_12760"/>
<dbReference type="InterPro" id="IPR027417">
    <property type="entry name" value="P-loop_NTPase"/>
</dbReference>
<name>M1V0U2_9CORY</name>
<dbReference type="SUPFAM" id="SSF52540">
    <property type="entry name" value="P-loop containing nucleoside triphosphate hydrolases"/>
    <property type="match status" value="1"/>
</dbReference>
<dbReference type="GO" id="GO:0005886">
    <property type="term" value="C:plasma membrane"/>
    <property type="evidence" value="ECO:0007669"/>
    <property type="project" value="UniProtKB-SubCell"/>
</dbReference>
<dbReference type="PATRIC" id="fig|1121353.3.peg.2609"/>
<dbReference type="eggNOG" id="COG1131">
    <property type="taxonomic scope" value="Bacteria"/>
</dbReference>
<dbReference type="Pfam" id="PF00005">
    <property type="entry name" value="ABC_tran"/>
    <property type="match status" value="1"/>
</dbReference>
<gene>
    <name evidence="8" type="ORF">H924_12760</name>
</gene>
<evidence type="ECO:0000256" key="3">
    <source>
        <dbReference type="ARBA" id="ARBA00022448"/>
    </source>
</evidence>
<dbReference type="PANTHER" id="PTHR42711:SF5">
    <property type="entry name" value="ABC TRANSPORTER ATP-BINDING PROTEIN NATA"/>
    <property type="match status" value="1"/>
</dbReference>
<keyword evidence="6" id="KW-0046">Antibiotic resistance</keyword>
<evidence type="ECO:0000256" key="2">
    <source>
        <dbReference type="ARBA" id="ARBA00005417"/>
    </source>
</evidence>
<comment type="similarity">
    <text evidence="2">Belongs to the ABC transporter superfamily.</text>
</comment>